<gene>
    <name evidence="1" type="ORF">TNCT_257701</name>
</gene>
<evidence type="ECO:0000313" key="2">
    <source>
        <dbReference type="Proteomes" id="UP000887116"/>
    </source>
</evidence>
<accession>A0A8X6FZZ8</accession>
<dbReference type="EMBL" id="BMAO01003952">
    <property type="protein sequence ID" value="GFQ91229.1"/>
    <property type="molecule type" value="Genomic_DNA"/>
</dbReference>
<dbReference type="AlphaFoldDB" id="A0A8X6FZZ8"/>
<keyword evidence="2" id="KW-1185">Reference proteome</keyword>
<dbReference type="Proteomes" id="UP000887116">
    <property type="component" value="Unassembled WGS sequence"/>
</dbReference>
<organism evidence="1 2">
    <name type="scientific">Trichonephila clavata</name>
    <name type="common">Joro spider</name>
    <name type="synonym">Nephila clavata</name>
    <dbReference type="NCBI Taxonomy" id="2740835"/>
    <lineage>
        <taxon>Eukaryota</taxon>
        <taxon>Metazoa</taxon>
        <taxon>Ecdysozoa</taxon>
        <taxon>Arthropoda</taxon>
        <taxon>Chelicerata</taxon>
        <taxon>Arachnida</taxon>
        <taxon>Araneae</taxon>
        <taxon>Araneomorphae</taxon>
        <taxon>Entelegynae</taxon>
        <taxon>Araneoidea</taxon>
        <taxon>Nephilidae</taxon>
        <taxon>Trichonephila</taxon>
    </lineage>
</organism>
<evidence type="ECO:0000313" key="1">
    <source>
        <dbReference type="EMBL" id="GFQ91229.1"/>
    </source>
</evidence>
<name>A0A8X6FZZ8_TRICU</name>
<protein>
    <submittedName>
        <fullName evidence="1">Uncharacterized protein</fullName>
    </submittedName>
</protein>
<reference evidence="1" key="1">
    <citation type="submission" date="2020-07" db="EMBL/GenBank/DDBJ databases">
        <title>Multicomponent nature underlies the extraordinary mechanical properties of spider dragline silk.</title>
        <authorList>
            <person name="Kono N."/>
            <person name="Nakamura H."/>
            <person name="Mori M."/>
            <person name="Yoshida Y."/>
            <person name="Ohtoshi R."/>
            <person name="Malay A.D."/>
            <person name="Moran D.A.P."/>
            <person name="Tomita M."/>
            <person name="Numata K."/>
            <person name="Arakawa K."/>
        </authorList>
    </citation>
    <scope>NUCLEOTIDE SEQUENCE</scope>
</reference>
<comment type="caution">
    <text evidence="1">The sequence shown here is derived from an EMBL/GenBank/DDBJ whole genome shotgun (WGS) entry which is preliminary data.</text>
</comment>
<proteinExistence type="predicted"/>
<sequence length="86" mass="9454">MKKDEPLDLSSSSSSLLTQQPRMCLDLLQNIFPSSSPCRQFLPVPNPCGFEISVNGVVPSKSLSSSSSATHRFMFEDLICWTSSIN</sequence>